<dbReference type="PRINTS" id="PR00365">
    <property type="entry name" value="ENDOTHELIN"/>
</dbReference>
<dbReference type="EMBL" id="OZ035829">
    <property type="protein sequence ID" value="CAL1611469.1"/>
    <property type="molecule type" value="Genomic_DNA"/>
</dbReference>
<dbReference type="GO" id="GO:0006874">
    <property type="term" value="P:intracellular calcium ion homeostasis"/>
    <property type="evidence" value="ECO:0007669"/>
    <property type="project" value="TreeGrafter"/>
</dbReference>
<organism evidence="7 8">
    <name type="scientific">Knipowitschia caucasica</name>
    <name type="common">Caucasian dwarf goby</name>
    <name type="synonym">Pomatoschistus caucasicus</name>
    <dbReference type="NCBI Taxonomy" id="637954"/>
    <lineage>
        <taxon>Eukaryota</taxon>
        <taxon>Metazoa</taxon>
        <taxon>Chordata</taxon>
        <taxon>Craniata</taxon>
        <taxon>Vertebrata</taxon>
        <taxon>Euteleostomi</taxon>
        <taxon>Actinopterygii</taxon>
        <taxon>Neopterygii</taxon>
        <taxon>Teleostei</taxon>
        <taxon>Neoteleostei</taxon>
        <taxon>Acanthomorphata</taxon>
        <taxon>Gobiaria</taxon>
        <taxon>Gobiiformes</taxon>
        <taxon>Gobioidei</taxon>
        <taxon>Gobiidae</taxon>
        <taxon>Gobiinae</taxon>
        <taxon>Knipowitschia</taxon>
    </lineage>
</organism>
<accession>A0AAV2MDW2</accession>
<dbReference type="InterPro" id="IPR020475">
    <property type="entry name" value="Endothelin"/>
</dbReference>
<keyword evidence="8" id="KW-1185">Reference proteome</keyword>
<dbReference type="GO" id="GO:0031708">
    <property type="term" value="F:endothelin B receptor binding"/>
    <property type="evidence" value="ECO:0007669"/>
    <property type="project" value="TreeGrafter"/>
</dbReference>
<dbReference type="GO" id="GO:0014826">
    <property type="term" value="P:vein smooth muscle contraction"/>
    <property type="evidence" value="ECO:0007669"/>
    <property type="project" value="TreeGrafter"/>
</dbReference>
<sequence>MCCGVIKASAALVSTSNCSSSNTALQAFICGKMSPHTSLLLLFSFLASVHHGVGVPLLKCRSQDPQDPPVRSRRCACSSLLDSECHYFCHLDIIWINTASKTSLYGLGSGTPRHRRSASRCLCASTDDHSCAHFCSSKPPSRTASAPHRPVLDVLHMFKTTMEISPSSQNAPTERDSVVQ</sequence>
<evidence type="ECO:0000313" key="8">
    <source>
        <dbReference type="Proteomes" id="UP001497482"/>
    </source>
</evidence>
<evidence type="ECO:0000256" key="3">
    <source>
        <dbReference type="ARBA" id="ARBA00022525"/>
    </source>
</evidence>
<dbReference type="GO" id="GO:0019229">
    <property type="term" value="P:regulation of vasoconstriction"/>
    <property type="evidence" value="ECO:0007669"/>
    <property type="project" value="InterPro"/>
</dbReference>
<dbReference type="AlphaFoldDB" id="A0AAV2MDW2"/>
<evidence type="ECO:0000256" key="4">
    <source>
        <dbReference type="ARBA" id="ARBA00022858"/>
    </source>
</evidence>
<dbReference type="GO" id="GO:0003100">
    <property type="term" value="P:regulation of systemic arterial blood pressure by endothelin"/>
    <property type="evidence" value="ECO:0007669"/>
    <property type="project" value="TreeGrafter"/>
</dbReference>
<gene>
    <name evidence="7" type="ORF">KC01_LOCUS37880</name>
</gene>
<evidence type="ECO:0000259" key="6">
    <source>
        <dbReference type="SMART" id="SM00272"/>
    </source>
</evidence>
<dbReference type="PANTHER" id="PTHR13874">
    <property type="entry name" value="ENDOTHELIN"/>
    <property type="match status" value="1"/>
</dbReference>
<dbReference type="InterPro" id="IPR001928">
    <property type="entry name" value="Endothln-like_toxin"/>
</dbReference>
<comment type="subcellular location">
    <subcellularLocation>
        <location evidence="1">Secreted</location>
    </subcellularLocation>
</comment>
<dbReference type="PANTHER" id="PTHR13874:SF9">
    <property type="entry name" value="ENDOTHELIN-2"/>
    <property type="match status" value="1"/>
</dbReference>
<evidence type="ECO:0000256" key="2">
    <source>
        <dbReference type="ARBA" id="ARBA00010959"/>
    </source>
</evidence>
<keyword evidence="3" id="KW-0964">Secreted</keyword>
<dbReference type="InterPro" id="IPR019764">
    <property type="entry name" value="Endothelin_toxin_CS"/>
</dbReference>
<dbReference type="GO" id="GO:0005179">
    <property type="term" value="F:hormone activity"/>
    <property type="evidence" value="ECO:0007669"/>
    <property type="project" value="TreeGrafter"/>
</dbReference>
<keyword evidence="4" id="KW-0838">Vasoactive</keyword>
<protein>
    <recommendedName>
        <fullName evidence="6">Endothelin-like toxin domain-containing protein</fullName>
    </recommendedName>
</protein>
<evidence type="ECO:0000313" key="7">
    <source>
        <dbReference type="EMBL" id="CAL1611469.1"/>
    </source>
</evidence>
<evidence type="ECO:0000256" key="5">
    <source>
        <dbReference type="ARBA" id="ARBA00023322"/>
    </source>
</evidence>
<dbReference type="Proteomes" id="UP001497482">
    <property type="component" value="Chromosome 7"/>
</dbReference>
<reference evidence="7 8" key="1">
    <citation type="submission" date="2024-04" db="EMBL/GenBank/DDBJ databases">
        <authorList>
            <person name="Waldvogel A.-M."/>
            <person name="Schoenle A."/>
        </authorList>
    </citation>
    <scope>NUCLEOTIDE SEQUENCE [LARGE SCALE GENOMIC DNA]</scope>
</reference>
<proteinExistence type="inferred from homology"/>
<keyword evidence="5" id="KW-0839">Vasoconstrictor</keyword>
<dbReference type="PROSITE" id="PS00270">
    <property type="entry name" value="ENDOTHELIN"/>
    <property type="match status" value="2"/>
</dbReference>
<dbReference type="SMART" id="SM00272">
    <property type="entry name" value="END"/>
    <property type="match status" value="2"/>
</dbReference>
<feature type="domain" description="Endothelin-like toxin" evidence="6">
    <location>
        <begin position="74"/>
        <end position="95"/>
    </location>
</feature>
<evidence type="ECO:0000256" key="1">
    <source>
        <dbReference type="ARBA" id="ARBA00004613"/>
    </source>
</evidence>
<dbReference type="Pfam" id="PF00322">
    <property type="entry name" value="Endothelin"/>
    <property type="match status" value="1"/>
</dbReference>
<comment type="similarity">
    <text evidence="2">Belongs to the endothelin/sarafotoxin family.</text>
</comment>
<dbReference type="GO" id="GO:0005615">
    <property type="term" value="C:extracellular space"/>
    <property type="evidence" value="ECO:0007669"/>
    <property type="project" value="TreeGrafter"/>
</dbReference>
<feature type="domain" description="Endothelin-like toxin" evidence="6">
    <location>
        <begin position="120"/>
        <end position="141"/>
    </location>
</feature>
<name>A0AAV2MDW2_KNICA</name>